<evidence type="ECO:0000313" key="6">
    <source>
        <dbReference type="Proteomes" id="UP000663918"/>
    </source>
</evidence>
<sequence length="332" mass="35294">MPARMSGPRRLLAPFAILAALLAASPAWAALPSWNAGAAKSAIVAFVTAVTSPGPAFVPEGERVAVFDNDGTLWTEQPVYTEVAFSLARAAELAKADPALAARPAFAAVLSGDRARIAALSATDLMELVAATHSGLTVDAFSAAAAQWLAQARHPQSGRAYPDSVYQPMLELMDYLRAGGFQVFIVSGGDRDFMRTFALETYGVRPWQVIGSGNVTEMVEADGGWVLTRTDKALGDDGPDKVRNLALQIGIRPIFAAGNSDGDLQMLQYATGATGTRFGLLVHHDDAAREYAYDRQSAIGKLDKALDAAGPAGWTVVSIRNDWRTVFPDEAR</sequence>
<dbReference type="GO" id="GO:0016787">
    <property type="term" value="F:hydrolase activity"/>
    <property type="evidence" value="ECO:0007669"/>
    <property type="project" value="UniProtKB-KW"/>
</dbReference>
<dbReference type="InterPro" id="IPR050582">
    <property type="entry name" value="HAD-like_SerB"/>
</dbReference>
<dbReference type="CDD" id="cd01427">
    <property type="entry name" value="HAD_like"/>
    <property type="match status" value="1"/>
</dbReference>
<dbReference type="PANTHER" id="PTHR43344">
    <property type="entry name" value="PHOSPHOSERINE PHOSPHATASE"/>
    <property type="match status" value="1"/>
</dbReference>
<dbReference type="Proteomes" id="UP000663918">
    <property type="component" value="Chromosome"/>
</dbReference>
<evidence type="ECO:0000313" key="5">
    <source>
        <dbReference type="EMBL" id="QTC90227.1"/>
    </source>
</evidence>
<dbReference type="AlphaFoldDB" id="A0A975BZX1"/>
<dbReference type="SUPFAM" id="SSF56784">
    <property type="entry name" value="HAD-like"/>
    <property type="match status" value="1"/>
</dbReference>
<accession>A0A975BZX1</accession>
<feature type="signal peptide" evidence="4">
    <location>
        <begin position="1"/>
        <end position="29"/>
    </location>
</feature>
<protein>
    <submittedName>
        <fullName evidence="5">Haloacid dehalogenase-like hydrolase</fullName>
    </submittedName>
</protein>
<dbReference type="PANTHER" id="PTHR43344:SF13">
    <property type="entry name" value="PHOSPHATASE RV3661-RELATED"/>
    <property type="match status" value="1"/>
</dbReference>
<dbReference type="Gene3D" id="3.40.50.1000">
    <property type="entry name" value="HAD superfamily/HAD-like"/>
    <property type="match status" value="1"/>
</dbReference>
<proteinExistence type="predicted"/>
<dbReference type="RefSeq" id="WP_207868648.1">
    <property type="nucleotide sequence ID" value="NZ_CP062222.1"/>
</dbReference>
<dbReference type="EMBL" id="CP062222">
    <property type="protein sequence ID" value="QTC90227.1"/>
    <property type="molecule type" value="Genomic_DNA"/>
</dbReference>
<feature type="chain" id="PRO_5037399537" evidence="4">
    <location>
        <begin position="30"/>
        <end position="332"/>
    </location>
</feature>
<dbReference type="KEGG" id="bgoe:IFJ75_13160"/>
<evidence type="ECO:0000256" key="1">
    <source>
        <dbReference type="ARBA" id="ARBA00022723"/>
    </source>
</evidence>
<keyword evidence="2 5" id="KW-0378">Hydrolase</keyword>
<dbReference type="Pfam" id="PF12710">
    <property type="entry name" value="HAD"/>
    <property type="match status" value="1"/>
</dbReference>
<evidence type="ECO:0000256" key="2">
    <source>
        <dbReference type="ARBA" id="ARBA00022801"/>
    </source>
</evidence>
<keyword evidence="6" id="KW-1185">Reference proteome</keyword>
<organism evidence="5 6">
    <name type="scientific">Brevundimonas goettingensis</name>
    <dbReference type="NCBI Taxonomy" id="2774190"/>
    <lineage>
        <taxon>Bacteria</taxon>
        <taxon>Pseudomonadati</taxon>
        <taxon>Pseudomonadota</taxon>
        <taxon>Alphaproteobacteria</taxon>
        <taxon>Caulobacterales</taxon>
        <taxon>Caulobacteraceae</taxon>
        <taxon>Brevundimonas</taxon>
    </lineage>
</organism>
<name>A0A975BZX1_9CAUL</name>
<dbReference type="InterPro" id="IPR036412">
    <property type="entry name" value="HAD-like_sf"/>
</dbReference>
<reference evidence="5" key="1">
    <citation type="submission" date="2020-09" db="EMBL/GenBank/DDBJ databases">
        <title>Brevundimonas sp. LVF2 isolated from a puddle in Goettingen, Germany.</title>
        <authorList>
            <person name="Friedrich I."/>
            <person name="Klassen A."/>
            <person name="Hannes N."/>
            <person name="Schneider D."/>
            <person name="Hertel R."/>
            <person name="Daniel R."/>
        </authorList>
    </citation>
    <scope>NUCLEOTIDE SEQUENCE</scope>
    <source>
        <strain evidence="5">LVF2</strain>
    </source>
</reference>
<evidence type="ECO:0000256" key="3">
    <source>
        <dbReference type="ARBA" id="ARBA00022842"/>
    </source>
</evidence>
<keyword evidence="4" id="KW-0732">Signal</keyword>
<gene>
    <name evidence="5" type="ORF">IFJ75_13160</name>
</gene>
<keyword evidence="3" id="KW-0460">Magnesium</keyword>
<keyword evidence="1" id="KW-0479">Metal-binding</keyword>
<dbReference type="InterPro" id="IPR023214">
    <property type="entry name" value="HAD_sf"/>
</dbReference>
<dbReference type="GO" id="GO:0046872">
    <property type="term" value="F:metal ion binding"/>
    <property type="evidence" value="ECO:0007669"/>
    <property type="project" value="UniProtKB-KW"/>
</dbReference>
<evidence type="ECO:0000256" key="4">
    <source>
        <dbReference type="SAM" id="SignalP"/>
    </source>
</evidence>